<name>A0ACC3DF41_9PEZI</name>
<sequence length="281" mass="32071">MGPPPGSFSSDLKKTYSRVELLRPEFTTHTSYVTEKPSSTSEQRQAEYRDKIEKETKIKKGSENLLEALNSKSAKLVKDQKLRVEQELYTSNQKIAILQQGLKDEIQRSKDTANNNGSRLSFLFRHAHGRPSSQQSFQPDSDADSSEPEAESPTFVLAEILQALESVDMPAEYYVNHANKLVELFKRNPTLKYDLAWSEFGLRMQLMLLSDSREVVAAGWRAMRYVMTDRKSLQTIRAHQTDYLVILSLVKESKASVEREQALKFVRAFLDVKDGVYELSP</sequence>
<proteinExistence type="predicted"/>
<gene>
    <name evidence="1" type="ORF">LTS18_001486</name>
</gene>
<protein>
    <submittedName>
        <fullName evidence="1">Uncharacterized protein</fullName>
    </submittedName>
</protein>
<evidence type="ECO:0000313" key="1">
    <source>
        <dbReference type="EMBL" id="KAK3066807.1"/>
    </source>
</evidence>
<accession>A0ACC3DF41</accession>
<organism evidence="1 2">
    <name type="scientific">Coniosporium uncinatum</name>
    <dbReference type="NCBI Taxonomy" id="93489"/>
    <lineage>
        <taxon>Eukaryota</taxon>
        <taxon>Fungi</taxon>
        <taxon>Dikarya</taxon>
        <taxon>Ascomycota</taxon>
        <taxon>Pezizomycotina</taxon>
        <taxon>Dothideomycetes</taxon>
        <taxon>Dothideomycetes incertae sedis</taxon>
        <taxon>Coniosporium</taxon>
    </lineage>
</organism>
<comment type="caution">
    <text evidence="1">The sequence shown here is derived from an EMBL/GenBank/DDBJ whole genome shotgun (WGS) entry which is preliminary data.</text>
</comment>
<feature type="non-terminal residue" evidence="1">
    <location>
        <position position="281"/>
    </location>
</feature>
<keyword evidence="2" id="KW-1185">Reference proteome</keyword>
<dbReference type="Proteomes" id="UP001186974">
    <property type="component" value="Unassembled WGS sequence"/>
</dbReference>
<reference evidence="1" key="1">
    <citation type="submission" date="2024-09" db="EMBL/GenBank/DDBJ databases">
        <title>Black Yeasts Isolated from many extreme environments.</title>
        <authorList>
            <person name="Coleine C."/>
            <person name="Stajich J.E."/>
            <person name="Selbmann L."/>
        </authorList>
    </citation>
    <scope>NUCLEOTIDE SEQUENCE</scope>
    <source>
        <strain evidence="1">CCFEE 5737</strain>
    </source>
</reference>
<evidence type="ECO:0000313" key="2">
    <source>
        <dbReference type="Proteomes" id="UP001186974"/>
    </source>
</evidence>
<dbReference type="EMBL" id="JAWDJW010005714">
    <property type="protein sequence ID" value="KAK3066807.1"/>
    <property type="molecule type" value="Genomic_DNA"/>
</dbReference>